<dbReference type="InterPro" id="IPR002156">
    <property type="entry name" value="RNaseH_domain"/>
</dbReference>
<dbReference type="AlphaFoldDB" id="A0AAW2DNU1"/>
<keyword evidence="3" id="KW-1185">Reference proteome</keyword>
<feature type="domain" description="Reverse transcriptase" evidence="1">
    <location>
        <begin position="329"/>
        <end position="640"/>
    </location>
</feature>
<dbReference type="GO" id="GO:0004523">
    <property type="term" value="F:RNA-DNA hybrid ribonuclease activity"/>
    <property type="evidence" value="ECO:0007669"/>
    <property type="project" value="InterPro"/>
</dbReference>
<name>A0AAW2DNU1_9ROSI</name>
<comment type="caution">
    <text evidence="2">The sequence shown here is derived from an EMBL/GenBank/DDBJ whole genome shotgun (WGS) entry which is preliminary data.</text>
</comment>
<dbReference type="Gene3D" id="3.30.420.10">
    <property type="entry name" value="Ribonuclease H-like superfamily/Ribonuclease H"/>
    <property type="match status" value="1"/>
</dbReference>
<dbReference type="SUPFAM" id="SSF56672">
    <property type="entry name" value="DNA/RNA polymerases"/>
    <property type="match status" value="1"/>
</dbReference>
<dbReference type="CDD" id="cd06222">
    <property type="entry name" value="RNase_H_like"/>
    <property type="match status" value="1"/>
</dbReference>
<dbReference type="EMBL" id="JAZDWU010000002">
    <property type="protein sequence ID" value="KAL0011169.1"/>
    <property type="molecule type" value="Genomic_DNA"/>
</dbReference>
<gene>
    <name evidence="2" type="ORF">SO802_006277</name>
</gene>
<evidence type="ECO:0000259" key="1">
    <source>
        <dbReference type="PROSITE" id="PS50878"/>
    </source>
</evidence>
<dbReference type="Pfam" id="PF13966">
    <property type="entry name" value="zf-RVT"/>
    <property type="match status" value="1"/>
</dbReference>
<dbReference type="GO" id="GO:0003676">
    <property type="term" value="F:nucleic acid binding"/>
    <property type="evidence" value="ECO:0007669"/>
    <property type="project" value="InterPro"/>
</dbReference>
<dbReference type="PANTHER" id="PTHR33116">
    <property type="entry name" value="REVERSE TRANSCRIPTASE ZINC-BINDING DOMAIN-CONTAINING PROTEIN-RELATED-RELATED"/>
    <property type="match status" value="1"/>
</dbReference>
<dbReference type="Pfam" id="PF13456">
    <property type="entry name" value="RVT_3"/>
    <property type="match status" value="1"/>
</dbReference>
<organism evidence="2 3">
    <name type="scientific">Lithocarpus litseifolius</name>
    <dbReference type="NCBI Taxonomy" id="425828"/>
    <lineage>
        <taxon>Eukaryota</taxon>
        <taxon>Viridiplantae</taxon>
        <taxon>Streptophyta</taxon>
        <taxon>Embryophyta</taxon>
        <taxon>Tracheophyta</taxon>
        <taxon>Spermatophyta</taxon>
        <taxon>Magnoliopsida</taxon>
        <taxon>eudicotyledons</taxon>
        <taxon>Gunneridae</taxon>
        <taxon>Pentapetalae</taxon>
        <taxon>rosids</taxon>
        <taxon>fabids</taxon>
        <taxon>Fagales</taxon>
        <taxon>Fagaceae</taxon>
        <taxon>Lithocarpus</taxon>
    </lineage>
</organism>
<evidence type="ECO:0000313" key="3">
    <source>
        <dbReference type="Proteomes" id="UP001459277"/>
    </source>
</evidence>
<accession>A0AAW2DNU1</accession>
<evidence type="ECO:0000313" key="2">
    <source>
        <dbReference type="EMBL" id="KAL0011169.1"/>
    </source>
</evidence>
<dbReference type="InterPro" id="IPR036397">
    <property type="entry name" value="RNaseH_sf"/>
</dbReference>
<dbReference type="InterPro" id="IPR043502">
    <property type="entry name" value="DNA/RNA_pol_sf"/>
</dbReference>
<dbReference type="SUPFAM" id="SSF53098">
    <property type="entry name" value="Ribonuclease H-like"/>
    <property type="match status" value="1"/>
</dbReference>
<reference evidence="2 3" key="1">
    <citation type="submission" date="2024-01" db="EMBL/GenBank/DDBJ databases">
        <title>A telomere-to-telomere, gap-free genome of sweet tea (Lithocarpus litseifolius).</title>
        <authorList>
            <person name="Zhou J."/>
        </authorList>
    </citation>
    <scope>NUCLEOTIDE SEQUENCE [LARGE SCALE GENOMIC DNA]</scope>
    <source>
        <strain evidence="2">Zhou-2022a</strain>
        <tissue evidence="2">Leaf</tissue>
    </source>
</reference>
<dbReference type="InterPro" id="IPR044730">
    <property type="entry name" value="RNase_H-like_dom_plant"/>
</dbReference>
<sequence>MFITMKLVQHKNNCFLFVSKVLDDLRLDLHHVAGGHIGDFYNFLFNTKTNMAGLLSGSHHIMELLMVGLQEILRIGKRNRVAGFGNKAKSRIPDLFAAWKVTLVDIEILFFGGLCSVALCDVFGVSLCGVFGVNGMRDALREFSMSVYVELRPTNLEIRELEAGNLERVYSERTEGGTQRIEGGRQNGLRVATDQSEGGRRTVLETNTKFFHSKATQRRKKNHISGIQNAHGQWVEELEEVVEVASDYFDNLFRPGVADQMEECLNAVPNKVIDNMQEVLLGEFTAEEVKEALFQMGPTKAPGPDGMNALFYQKFWHIVGDDVVSAILDFLNNGNMLPEINHTNIVLIPKVKNPQKMSEFRPISLCNVIYKIISKVLVDRLKQVLPDIISPTQSAFVPGRLITDNVLVAYETIHTMHVRKKGKKGTMTLKLDVSKAYDRVEWPFLQKIMEKLGFPARWIERVMSCVTTPSFSILVNGKPHGMIQPSTRIRQGDPLSPYLFLLCAEGFTALLAKAKLEGRITGVSICRGAPRVTNLLFADDSLLFCQATPKEGEVVAEILQIYEQASGQSINLEKSSAFFSKNTTDTQKQQMLQILGVKEVVKFESYLGLPTLIGRDKYHTFAYLKDRVWKKLQGWKGMLLSKAGKEILIKAVAQSIPTYTMSVFLLPLKLCDELNNLCAKFWWRQVSNERKIHWKNWDKLSTSKKEGGMGFQDLKAFNLVMLAKQGWRMIQGNDSLLHKCFKARYFPRSSFLDAKESPGCSHVWRSLVTALPILKAGYCWTVGNESSIQVLGDRWISNHPTNKVLHPNYDLLGEMVVSDLINPKIHVWRSELIYSSFDQDDAEAICRIQLSRRHVVDSIIWSYNKNGNFSVKSAYKVARRIQGEDRAESSVSSARTKIWHVLWNLKIPNKIKVFGWRACTDILPTRANLVRRKVLTDDKCPICLRESENTIHAIWECVAVQDIWAGSCGKLQKRCSGVADVMQLMECLCDRLTREELELFWVQAWLAWNQRNRVVFGGNLMDLRSLNNRAEVYLTYYRQAQEQLTVTRTEHQCSKTWQPPPSSTYKLNFDAAIFADMDRTRVGVIIRNEQGQVMAAMTATGPKVSSSEEAELLACRRSMEFAVDAGFTKLIIEGDNVNVMQAISSPRINCSLLGYVVDDIRHLVHCLEWARISITRRGGNKVAHALAQHARNSLDNNVYWMEDSPPPAMEALIQDVLLL</sequence>
<dbReference type="PROSITE" id="PS50878">
    <property type="entry name" value="RT_POL"/>
    <property type="match status" value="1"/>
</dbReference>
<dbReference type="Proteomes" id="UP001459277">
    <property type="component" value="Unassembled WGS sequence"/>
</dbReference>
<dbReference type="Pfam" id="PF00078">
    <property type="entry name" value="RVT_1"/>
    <property type="match status" value="1"/>
</dbReference>
<dbReference type="CDD" id="cd01650">
    <property type="entry name" value="RT_nLTR_like"/>
    <property type="match status" value="1"/>
</dbReference>
<dbReference type="InterPro" id="IPR012337">
    <property type="entry name" value="RNaseH-like_sf"/>
</dbReference>
<dbReference type="InterPro" id="IPR026960">
    <property type="entry name" value="RVT-Znf"/>
</dbReference>
<dbReference type="PANTHER" id="PTHR33116:SF86">
    <property type="entry name" value="REVERSE TRANSCRIPTASE DOMAIN-CONTAINING PROTEIN"/>
    <property type="match status" value="1"/>
</dbReference>
<dbReference type="InterPro" id="IPR000477">
    <property type="entry name" value="RT_dom"/>
</dbReference>
<proteinExistence type="predicted"/>
<protein>
    <recommendedName>
        <fullName evidence="1">Reverse transcriptase domain-containing protein</fullName>
    </recommendedName>
</protein>